<dbReference type="AlphaFoldDB" id="A0A7C9N1I8"/>
<dbReference type="InterPro" id="IPR027417">
    <property type="entry name" value="P-loop_NTPase"/>
</dbReference>
<keyword evidence="1" id="KW-0472">Membrane</keyword>
<dbReference type="EMBL" id="WXEW01000011">
    <property type="protein sequence ID" value="NAS26671.1"/>
    <property type="molecule type" value="Genomic_DNA"/>
</dbReference>
<evidence type="ECO:0000313" key="3">
    <source>
        <dbReference type="Proteomes" id="UP000479526"/>
    </source>
</evidence>
<protein>
    <submittedName>
        <fullName evidence="2">Uncharacterized protein</fullName>
    </submittedName>
</protein>
<organism evidence="2 3">
    <name type="scientific">Herbidospora solisilvae</name>
    <dbReference type="NCBI Taxonomy" id="2696284"/>
    <lineage>
        <taxon>Bacteria</taxon>
        <taxon>Bacillati</taxon>
        <taxon>Actinomycetota</taxon>
        <taxon>Actinomycetes</taxon>
        <taxon>Streptosporangiales</taxon>
        <taxon>Streptosporangiaceae</taxon>
        <taxon>Herbidospora</taxon>
    </lineage>
</organism>
<sequence length="361" mass="38452">MNDRVRAWLPSGSLGLALTIRGVAEGSTISLTVHLVVAAVVVAVVRGYQLRKARRVVAGALEPVDPPAPGRAREEESRRLADWCDGPEAASALAVAGPPGTGKSRLMRGFARGRGRKWRTGLLRPGQGRDLVPALRNIGGPTLILVEEADLREDVDGLLAELRGYQGTTTIRLLLEVRRPCGVEQVVRLPGPDGVRSVRDADPDPVVAAALLVGPLPTLLRRIPELAGRTAAEREWVAERAAGDPVRPVPVAGRLLAEVAAARPGLIDRLTRDVSVKQARRALWWLALIVDESPEAAESFLRLAASRPELLPRAVCCLVGDGLATPLAALVAAREWTPAERDAMDSPDLPDAVRSALRAAA</sequence>
<name>A0A7C9N1I8_9ACTN</name>
<dbReference type="RefSeq" id="WP_161483642.1">
    <property type="nucleotide sequence ID" value="NZ_WXEW01000011.1"/>
</dbReference>
<proteinExistence type="predicted"/>
<keyword evidence="1" id="KW-0812">Transmembrane</keyword>
<comment type="caution">
    <text evidence="2">The sequence shown here is derived from an EMBL/GenBank/DDBJ whole genome shotgun (WGS) entry which is preliminary data.</text>
</comment>
<keyword evidence="1" id="KW-1133">Transmembrane helix</keyword>
<dbReference type="Proteomes" id="UP000479526">
    <property type="component" value="Unassembled WGS sequence"/>
</dbReference>
<feature type="transmembrane region" description="Helical" evidence="1">
    <location>
        <begin position="20"/>
        <end position="45"/>
    </location>
</feature>
<reference evidence="2 3" key="1">
    <citation type="submission" date="2020-01" db="EMBL/GenBank/DDBJ databases">
        <title>Herbidospora sp. NEAU-GS84 nov., a novel actinomycete isolated from soil.</title>
        <authorList>
            <person name="Han L."/>
        </authorList>
    </citation>
    <scope>NUCLEOTIDE SEQUENCE [LARGE SCALE GENOMIC DNA]</scope>
    <source>
        <strain evidence="2 3">NEAU-GS84</strain>
    </source>
</reference>
<dbReference type="SUPFAM" id="SSF52540">
    <property type="entry name" value="P-loop containing nucleoside triphosphate hydrolases"/>
    <property type="match status" value="1"/>
</dbReference>
<keyword evidence="3" id="KW-1185">Reference proteome</keyword>
<accession>A0A7C9N1I8</accession>
<gene>
    <name evidence="2" type="ORF">GT755_33985</name>
</gene>
<evidence type="ECO:0000256" key="1">
    <source>
        <dbReference type="SAM" id="Phobius"/>
    </source>
</evidence>
<evidence type="ECO:0000313" key="2">
    <source>
        <dbReference type="EMBL" id="NAS26671.1"/>
    </source>
</evidence>